<dbReference type="PANTHER" id="PTHR13370">
    <property type="entry name" value="RNA METHYLASE-RELATED"/>
    <property type="match status" value="1"/>
</dbReference>
<sequence>MVSDSGFIKERVIGDCRLILGDSREIVSYLEGYDAVITDPVWPNAPQGMFPGVDNPRDLLEDVLAHCTEAQRIAIIMRCDSDPRILSAVPECLPFVRVQMLEYAVAGRMGRILGGMETLYGYGKPIPVREGQRLIPGRCEPAQPTKKADRPDHPCPRSLHHMKWAVRWWSEPGETVLDPFMGSGTTLAACAALGRAAVGIEIDPDYFEIACGRIEEAYRQPDLFDALLRVS</sequence>
<dbReference type="AlphaFoldDB" id="A0A1I5WP75"/>
<dbReference type="PRINTS" id="PR00508">
    <property type="entry name" value="S21N4MTFRASE"/>
</dbReference>
<evidence type="ECO:0000259" key="5">
    <source>
        <dbReference type="Pfam" id="PF01555"/>
    </source>
</evidence>
<dbReference type="Pfam" id="PF01555">
    <property type="entry name" value="N6_N4_Mtase"/>
    <property type="match status" value="1"/>
</dbReference>
<protein>
    <recommendedName>
        <fullName evidence="4">Methyltransferase</fullName>
        <ecNumber evidence="4">2.1.1.-</ecNumber>
    </recommendedName>
</protein>
<keyword evidence="1 6" id="KW-0489">Methyltransferase</keyword>
<comment type="catalytic activity">
    <reaction evidence="3">
        <text>a 2'-deoxyadenosine in DNA + S-adenosyl-L-methionine = an N(6)-methyl-2'-deoxyadenosine in DNA + S-adenosyl-L-homocysteine + H(+)</text>
        <dbReference type="Rhea" id="RHEA:15197"/>
        <dbReference type="Rhea" id="RHEA-COMP:12418"/>
        <dbReference type="Rhea" id="RHEA-COMP:12419"/>
        <dbReference type="ChEBI" id="CHEBI:15378"/>
        <dbReference type="ChEBI" id="CHEBI:57856"/>
        <dbReference type="ChEBI" id="CHEBI:59789"/>
        <dbReference type="ChEBI" id="CHEBI:90615"/>
        <dbReference type="ChEBI" id="CHEBI:90616"/>
        <dbReference type="EC" id="2.1.1.72"/>
    </reaction>
</comment>
<name>A0A1I5WP75_9RHOB</name>
<evidence type="ECO:0000256" key="2">
    <source>
        <dbReference type="ARBA" id="ARBA00022679"/>
    </source>
</evidence>
<organism evidence="6 7">
    <name type="scientific">Tranquillimonas alkanivorans</name>
    <dbReference type="NCBI Taxonomy" id="441119"/>
    <lineage>
        <taxon>Bacteria</taxon>
        <taxon>Pseudomonadati</taxon>
        <taxon>Pseudomonadota</taxon>
        <taxon>Alphaproteobacteria</taxon>
        <taxon>Rhodobacterales</taxon>
        <taxon>Roseobacteraceae</taxon>
        <taxon>Tranquillimonas</taxon>
    </lineage>
</organism>
<dbReference type="InterPro" id="IPR002941">
    <property type="entry name" value="DNA_methylase_N4/N6"/>
</dbReference>
<keyword evidence="7" id="KW-1185">Reference proteome</keyword>
<dbReference type="EC" id="2.1.1.-" evidence="4"/>
<gene>
    <name evidence="6" type="ORF">SAMN04488047_1527</name>
</gene>
<evidence type="ECO:0000256" key="4">
    <source>
        <dbReference type="RuleBase" id="RU362026"/>
    </source>
</evidence>
<dbReference type="GO" id="GO:0032259">
    <property type="term" value="P:methylation"/>
    <property type="evidence" value="ECO:0007669"/>
    <property type="project" value="UniProtKB-KW"/>
</dbReference>
<dbReference type="Proteomes" id="UP000199356">
    <property type="component" value="Unassembled WGS sequence"/>
</dbReference>
<evidence type="ECO:0000256" key="3">
    <source>
        <dbReference type="ARBA" id="ARBA00047942"/>
    </source>
</evidence>
<evidence type="ECO:0000256" key="1">
    <source>
        <dbReference type="ARBA" id="ARBA00022603"/>
    </source>
</evidence>
<feature type="domain" description="DNA methylase N-4/N-6" evidence="5">
    <location>
        <begin position="149"/>
        <end position="210"/>
    </location>
</feature>
<dbReference type="EMBL" id="FOXA01000052">
    <property type="protein sequence ID" value="SFQ21582.1"/>
    <property type="molecule type" value="Genomic_DNA"/>
</dbReference>
<reference evidence="6 7" key="1">
    <citation type="submission" date="2016-10" db="EMBL/GenBank/DDBJ databases">
        <authorList>
            <person name="de Groot N.N."/>
        </authorList>
    </citation>
    <scope>NUCLEOTIDE SEQUENCE [LARGE SCALE GENOMIC DNA]</scope>
    <source>
        <strain evidence="6 7">DSM 19547</strain>
    </source>
</reference>
<dbReference type="SUPFAM" id="SSF53335">
    <property type="entry name" value="S-adenosyl-L-methionine-dependent methyltransferases"/>
    <property type="match status" value="1"/>
</dbReference>
<keyword evidence="2" id="KW-0808">Transferase</keyword>
<dbReference type="InterPro" id="IPR001091">
    <property type="entry name" value="RM_Methyltransferase"/>
</dbReference>
<dbReference type="InterPro" id="IPR029063">
    <property type="entry name" value="SAM-dependent_MTases_sf"/>
</dbReference>
<dbReference type="GO" id="GO:0005737">
    <property type="term" value="C:cytoplasm"/>
    <property type="evidence" value="ECO:0007669"/>
    <property type="project" value="TreeGrafter"/>
</dbReference>
<comment type="similarity">
    <text evidence="4">Belongs to the N(4)/N(6)-methyltransferase family.</text>
</comment>
<proteinExistence type="inferred from homology"/>
<dbReference type="PANTHER" id="PTHR13370:SF3">
    <property type="entry name" value="TRNA (GUANINE(10)-N2)-METHYLTRANSFERASE HOMOLOG"/>
    <property type="match status" value="1"/>
</dbReference>
<accession>A0A1I5WP75</accession>
<dbReference type="GO" id="GO:0003677">
    <property type="term" value="F:DNA binding"/>
    <property type="evidence" value="ECO:0007669"/>
    <property type="project" value="InterPro"/>
</dbReference>
<dbReference type="GO" id="GO:0009007">
    <property type="term" value="F:site-specific DNA-methyltransferase (adenine-specific) activity"/>
    <property type="evidence" value="ECO:0007669"/>
    <property type="project" value="UniProtKB-EC"/>
</dbReference>
<dbReference type="STRING" id="441119.SAMN04488047_1527"/>
<dbReference type="Gene3D" id="3.40.50.150">
    <property type="entry name" value="Vaccinia Virus protein VP39"/>
    <property type="match status" value="1"/>
</dbReference>
<dbReference type="RefSeq" id="WP_218153163.1">
    <property type="nucleotide sequence ID" value="NZ_FOXA01000052.1"/>
</dbReference>
<dbReference type="GO" id="GO:0008170">
    <property type="term" value="F:N-methyltransferase activity"/>
    <property type="evidence" value="ECO:0007669"/>
    <property type="project" value="InterPro"/>
</dbReference>
<evidence type="ECO:0000313" key="6">
    <source>
        <dbReference type="EMBL" id="SFQ21582.1"/>
    </source>
</evidence>
<evidence type="ECO:0000313" key="7">
    <source>
        <dbReference type="Proteomes" id="UP000199356"/>
    </source>
</evidence>